<dbReference type="Proteomes" id="UP000235145">
    <property type="component" value="Unassembled WGS sequence"/>
</dbReference>
<sequence>MTGNAVASTVRVQRSVSLQCPKLMEINYTSWSILVETMLRAHCLWKTVLGEDEDEKQNYTTKAIIYPTLPEDVLLQVTEYKDAQDVLDSIKIWYLGIEVMKKGRLQTLRGELEWLKMKDNKRINVFSGKIIGMVKVVDTEEVMEGTMKEVEEAEEEEKFEVTKVEFSVMIVEIWALSYECTKC</sequence>
<gene>
    <name evidence="1" type="ORF">LSAT_V11C500258090</name>
</gene>
<dbReference type="AlphaFoldDB" id="A0A9R1VJ59"/>
<evidence type="ECO:0000313" key="1">
    <source>
        <dbReference type="EMBL" id="KAJ0208222.1"/>
    </source>
</evidence>
<reference evidence="1 2" key="1">
    <citation type="journal article" date="2017" name="Nat. Commun.">
        <title>Genome assembly with in vitro proximity ligation data and whole-genome triplication in lettuce.</title>
        <authorList>
            <person name="Reyes-Chin-Wo S."/>
            <person name="Wang Z."/>
            <person name="Yang X."/>
            <person name="Kozik A."/>
            <person name="Arikit S."/>
            <person name="Song C."/>
            <person name="Xia L."/>
            <person name="Froenicke L."/>
            <person name="Lavelle D.O."/>
            <person name="Truco M.J."/>
            <person name="Xia R."/>
            <person name="Zhu S."/>
            <person name="Xu C."/>
            <person name="Xu H."/>
            <person name="Xu X."/>
            <person name="Cox K."/>
            <person name="Korf I."/>
            <person name="Meyers B.C."/>
            <person name="Michelmore R.W."/>
        </authorList>
    </citation>
    <scope>NUCLEOTIDE SEQUENCE [LARGE SCALE GENOMIC DNA]</scope>
    <source>
        <strain evidence="2">cv. Salinas</strain>
        <tissue evidence="1">Seedlings</tissue>
    </source>
</reference>
<keyword evidence="2" id="KW-1185">Reference proteome</keyword>
<dbReference type="PANTHER" id="PTHR35317:SF41">
    <property type="entry name" value="RNA-DIRECTED DNA POLYMERASE"/>
    <property type="match status" value="1"/>
</dbReference>
<dbReference type="PANTHER" id="PTHR35317">
    <property type="entry name" value="OS04G0629600 PROTEIN"/>
    <property type="match status" value="1"/>
</dbReference>
<accession>A0A9R1VJ59</accession>
<dbReference type="EMBL" id="NBSK02000005">
    <property type="protein sequence ID" value="KAJ0208222.1"/>
    <property type="molecule type" value="Genomic_DNA"/>
</dbReference>
<evidence type="ECO:0008006" key="3">
    <source>
        <dbReference type="Google" id="ProtNLM"/>
    </source>
</evidence>
<proteinExistence type="predicted"/>
<name>A0A9R1VJ59_LACSA</name>
<comment type="caution">
    <text evidence="1">The sequence shown here is derived from an EMBL/GenBank/DDBJ whole genome shotgun (WGS) entry which is preliminary data.</text>
</comment>
<evidence type="ECO:0000313" key="2">
    <source>
        <dbReference type="Proteomes" id="UP000235145"/>
    </source>
</evidence>
<organism evidence="1 2">
    <name type="scientific">Lactuca sativa</name>
    <name type="common">Garden lettuce</name>
    <dbReference type="NCBI Taxonomy" id="4236"/>
    <lineage>
        <taxon>Eukaryota</taxon>
        <taxon>Viridiplantae</taxon>
        <taxon>Streptophyta</taxon>
        <taxon>Embryophyta</taxon>
        <taxon>Tracheophyta</taxon>
        <taxon>Spermatophyta</taxon>
        <taxon>Magnoliopsida</taxon>
        <taxon>eudicotyledons</taxon>
        <taxon>Gunneridae</taxon>
        <taxon>Pentapetalae</taxon>
        <taxon>asterids</taxon>
        <taxon>campanulids</taxon>
        <taxon>Asterales</taxon>
        <taxon>Asteraceae</taxon>
        <taxon>Cichorioideae</taxon>
        <taxon>Cichorieae</taxon>
        <taxon>Lactucinae</taxon>
        <taxon>Lactuca</taxon>
    </lineage>
</organism>
<protein>
    <recommendedName>
        <fullName evidence="3">DUF4219 domain-containing protein</fullName>
    </recommendedName>
</protein>